<feature type="coiled-coil region" evidence="6">
    <location>
        <begin position="726"/>
        <end position="760"/>
    </location>
</feature>
<keyword evidence="10" id="KW-1185">Reference proteome</keyword>
<proteinExistence type="inferred from homology"/>
<comment type="domain">
    <text evidence="6">Contains large globular domains required for ATP hydrolysis at each terminus and a third globular domain forming a flexible hinge near the middle of the molecule. These domains are separated by coiled-coil structures.</text>
</comment>
<keyword evidence="4 6" id="KW-0175">Coiled coil</keyword>
<feature type="domain" description="SMC hinge" evidence="8">
    <location>
        <begin position="511"/>
        <end position="695"/>
    </location>
</feature>
<dbReference type="Gene3D" id="3.30.70.1620">
    <property type="match status" value="1"/>
</dbReference>
<dbReference type="InterPro" id="IPR036277">
    <property type="entry name" value="SMC_hinge_sf"/>
</dbReference>
<dbReference type="PIRSF" id="PIRSF005719">
    <property type="entry name" value="SMC"/>
    <property type="match status" value="1"/>
</dbReference>
<dbReference type="CDD" id="cd03278">
    <property type="entry name" value="ABC_SMC_barmotin"/>
    <property type="match status" value="2"/>
</dbReference>
<reference evidence="9 10" key="1">
    <citation type="submission" date="2019-07" db="EMBL/GenBank/DDBJ databases">
        <title>Genomic Encyclopedia of Type Strains, Phase IV (KMG-IV): sequencing the most valuable type-strain genomes for metagenomic binning, comparative biology and taxonomic classification.</title>
        <authorList>
            <person name="Goeker M."/>
        </authorList>
    </citation>
    <scope>NUCLEOTIDE SEQUENCE [LARGE SCALE GENOMIC DNA]</scope>
    <source>
        <strain evidence="9 10">DSM 44831</strain>
    </source>
</reference>
<dbReference type="Proteomes" id="UP000798951">
    <property type="component" value="Unassembled WGS sequence"/>
</dbReference>
<evidence type="ECO:0000256" key="2">
    <source>
        <dbReference type="ARBA" id="ARBA00022741"/>
    </source>
</evidence>
<dbReference type="InterPro" id="IPR011890">
    <property type="entry name" value="SMC_prok"/>
</dbReference>
<evidence type="ECO:0000256" key="6">
    <source>
        <dbReference type="HAMAP-Rule" id="MF_01894"/>
    </source>
</evidence>
<dbReference type="PANTHER" id="PTHR43977">
    <property type="entry name" value="STRUCTURAL MAINTENANCE OF CHROMOSOMES PROTEIN 3"/>
    <property type="match status" value="1"/>
</dbReference>
<name>A0ABQ6YEN2_9NOCA</name>
<dbReference type="Gene3D" id="3.40.50.300">
    <property type="entry name" value="P-loop containing nucleotide triphosphate hydrolases"/>
    <property type="match status" value="2"/>
</dbReference>
<dbReference type="SMART" id="SM00968">
    <property type="entry name" value="SMC_hinge"/>
    <property type="match status" value="1"/>
</dbReference>
<comment type="similarity">
    <text evidence="6">Belongs to the SMC family.</text>
</comment>
<dbReference type="Gene3D" id="1.20.1060.20">
    <property type="match status" value="1"/>
</dbReference>
<evidence type="ECO:0000256" key="5">
    <source>
        <dbReference type="ARBA" id="ARBA00023125"/>
    </source>
</evidence>
<comment type="caution">
    <text evidence="9">The sequence shown here is derived from an EMBL/GenBank/DDBJ whole genome shotgun (WGS) entry which is preliminary data.</text>
</comment>
<dbReference type="EMBL" id="VMSD01000015">
    <property type="protein sequence ID" value="KAF0835875.1"/>
    <property type="molecule type" value="Genomic_DNA"/>
</dbReference>
<dbReference type="HAMAP" id="MF_01894">
    <property type="entry name" value="Smc_prok"/>
    <property type="match status" value="1"/>
</dbReference>
<comment type="subunit">
    <text evidence="6">Homodimer.</text>
</comment>
<evidence type="ECO:0000256" key="7">
    <source>
        <dbReference type="SAM" id="MobiDB-lite"/>
    </source>
</evidence>
<evidence type="ECO:0000256" key="3">
    <source>
        <dbReference type="ARBA" id="ARBA00022840"/>
    </source>
</evidence>
<feature type="coiled-coil region" evidence="6">
    <location>
        <begin position="169"/>
        <end position="203"/>
    </location>
</feature>
<keyword evidence="1 6" id="KW-0963">Cytoplasm</keyword>
<dbReference type="Pfam" id="PF06470">
    <property type="entry name" value="SMC_hinge"/>
    <property type="match status" value="1"/>
</dbReference>
<keyword evidence="2 6" id="KW-0547">Nucleotide-binding</keyword>
<dbReference type="Pfam" id="PF02463">
    <property type="entry name" value="SMC_N"/>
    <property type="match status" value="1"/>
</dbReference>
<feature type="compositionally biased region" description="Basic and acidic residues" evidence="7">
    <location>
        <begin position="802"/>
        <end position="818"/>
    </location>
</feature>
<sequence length="1278" mass="137070">MALHLKSLTLKGFKSFASATTLRFEPGITCVVGPNGSGKSNVVDALTWVMGEQGAKALRGGKMQDVIFAGTSGRAPLGRAEVTLTIDNSDGALPIDYAEVSITRRMFRDGAGEYEINGSSCRLMDVQELLSDSGIGREMHVIVGQGQLSAILESRPEDRRAFVEEAAGVLKHRRRKEKAVRKLDAMQANLARLTDLTTELRRQLKPLSRQAEVARRAQTVQADLRDARLRLAADDLVTRRGELESQLSKEAYAREQQINVQSELDAANAALAQQEFQLSRLSPSAEAAAQTWFQLSALAERVNATIRIAADRARNLHTEAPVGTGRDPEQLEAEADRIEAEESELRYAVEMAAETLEAAREALADREHAAKAAEQAHLAAVRAIADRREGLARLSGQVETLRTRAQSVDAEIARLSVAIADARHRGEAAQAEYDTVQDELGELDAGEKGLDAQHEHAVAALELADERVRELREQDREASKLVARLGARIEALEMNLARKDGAAWLLEHGVSGVGDRLSGLLRVEAGFEAALAALLGPLADAITADTAAAADAAVRELRAGDGGRVAFVFATGDAASPGAASGSAEEQASTRAPADVGGDSPMRDQAATRVMAEVGDGSPTADQTATRWTADGRGGSPTSGRAHEVSADGRRAPLPAGARWLADAVDGAAKVRPALAALTAGVVVVDDLAAATALAAERPELRVVTRDGDLAGSGWVIGGSERMPSQLEIQADIDAATAELAAAQRRAEELEAALAGALAEQTDRKESADHALMALHESDQALLAIYDRLARVGQTARAAQTEGERLTTQRAEAEATREKSLASLAELEDRLRHAEIEHDDSDDSYGTAGTETAGRAREEAAAALAEARTMEVEARLAVRTAEERAESVRGKADSLRRAARAEREARARAERAQAARRQAAAVAAAVAESGAKIAKELEQVVASAAARRDELVRRRGEVASAVEQVKERARALNTQLAQLTDAVHRDEVAKAQAALRIEQLETTISEQFGIALADLVAEYGPDVPLPPSALETQEYEDAKERGEQVTAPQPMPYDRATQERRAKRAEKDLATLGKVNPLALEEFAALEERYNFLATQLEDVKNARKDLLDVVAEVDARILQVFTEAYADVEREFVGVFAKLFPGGEGRLVLTDPSDMLTTGIEVEARPPGKKVKRLSLLSGGEKSLTAVALLVAIFRARPSPFYVMDEVEAALDDTNLRRLIGLFEQLREKSQLIVITHQKPTMEIADALYGVSMRGDGITQVISQRLTRAPAEATASA</sequence>
<feature type="region of interest" description="Disordered" evidence="7">
    <location>
        <begin position="835"/>
        <end position="855"/>
    </location>
</feature>
<keyword evidence="5 6" id="KW-0238">DNA-binding</keyword>
<feature type="binding site" evidence="6">
    <location>
        <begin position="34"/>
        <end position="41"/>
    </location>
    <ligand>
        <name>ATP</name>
        <dbReference type="ChEBI" id="CHEBI:30616"/>
    </ligand>
</feature>
<evidence type="ECO:0000313" key="9">
    <source>
        <dbReference type="EMBL" id="KAF0835875.1"/>
    </source>
</evidence>
<dbReference type="InterPro" id="IPR003395">
    <property type="entry name" value="RecF/RecN/SMC_N"/>
</dbReference>
<evidence type="ECO:0000256" key="1">
    <source>
        <dbReference type="ARBA" id="ARBA00022490"/>
    </source>
</evidence>
<feature type="coiled-coil region" evidence="6">
    <location>
        <begin position="878"/>
        <end position="982"/>
    </location>
</feature>
<keyword evidence="3 6" id="KW-0067">ATP-binding</keyword>
<dbReference type="SUPFAM" id="SSF52540">
    <property type="entry name" value="P-loop containing nucleoside triphosphate hydrolases"/>
    <property type="match status" value="1"/>
</dbReference>
<evidence type="ECO:0000313" key="10">
    <source>
        <dbReference type="Proteomes" id="UP000798951"/>
    </source>
</evidence>
<feature type="region of interest" description="Disordered" evidence="7">
    <location>
        <begin position="615"/>
        <end position="647"/>
    </location>
</feature>
<dbReference type="InterPro" id="IPR010935">
    <property type="entry name" value="SMC_hinge"/>
</dbReference>
<feature type="region of interest" description="Disordered" evidence="7">
    <location>
        <begin position="798"/>
        <end position="818"/>
    </location>
</feature>
<evidence type="ECO:0000256" key="4">
    <source>
        <dbReference type="ARBA" id="ARBA00023054"/>
    </source>
</evidence>
<feature type="compositionally biased region" description="Low complexity" evidence="7">
    <location>
        <begin position="576"/>
        <end position="589"/>
    </location>
</feature>
<organism evidence="9 10">
    <name type="scientific">Nocardia caishijiensis</name>
    <dbReference type="NCBI Taxonomy" id="184756"/>
    <lineage>
        <taxon>Bacteria</taxon>
        <taxon>Bacillati</taxon>
        <taxon>Actinomycetota</taxon>
        <taxon>Actinomycetes</taxon>
        <taxon>Mycobacteriales</taxon>
        <taxon>Nocardiaceae</taxon>
        <taxon>Nocardia</taxon>
    </lineage>
</organism>
<dbReference type="InterPro" id="IPR027417">
    <property type="entry name" value="P-loop_NTPase"/>
</dbReference>
<dbReference type="SUPFAM" id="SSF75553">
    <property type="entry name" value="Smc hinge domain"/>
    <property type="match status" value="1"/>
</dbReference>
<protein>
    <recommendedName>
        <fullName evidence="6">Chromosome partition protein Smc</fullName>
    </recommendedName>
</protein>
<feature type="coiled-coil region" evidence="6">
    <location>
        <begin position="356"/>
        <end position="481"/>
    </location>
</feature>
<feature type="region of interest" description="Disordered" evidence="7">
    <location>
        <begin position="576"/>
        <end position="602"/>
    </location>
</feature>
<accession>A0ABQ6YEN2</accession>
<dbReference type="InterPro" id="IPR024704">
    <property type="entry name" value="SMC"/>
</dbReference>
<gene>
    <name evidence="6" type="primary">smc</name>
    <name evidence="9" type="ORF">FNL39_11518</name>
</gene>
<comment type="subcellular location">
    <subcellularLocation>
        <location evidence="6">Cytoplasm</location>
    </subcellularLocation>
</comment>
<evidence type="ECO:0000259" key="8">
    <source>
        <dbReference type="SMART" id="SM00968"/>
    </source>
</evidence>
<comment type="function">
    <text evidence="6">Required for chromosome condensation and partitioning.</text>
</comment>